<dbReference type="SFLD" id="SFLDS00029">
    <property type="entry name" value="Radical_SAM"/>
    <property type="match status" value="1"/>
</dbReference>
<protein>
    <submittedName>
        <fullName evidence="6">Heme d1 biosynthesis protein</fullName>
    </submittedName>
</protein>
<dbReference type="Gene3D" id="3.20.20.70">
    <property type="entry name" value="Aldolase class I"/>
    <property type="match status" value="1"/>
</dbReference>
<evidence type="ECO:0000256" key="4">
    <source>
        <dbReference type="ARBA" id="ARBA00023014"/>
    </source>
</evidence>
<dbReference type="PANTHER" id="PTHR11228">
    <property type="entry name" value="RADICAL SAM DOMAIN PROTEIN"/>
    <property type="match status" value="1"/>
</dbReference>
<name>K2H353_9BACT</name>
<evidence type="ECO:0000256" key="1">
    <source>
        <dbReference type="ARBA" id="ARBA00022691"/>
    </source>
</evidence>
<dbReference type="Pfam" id="PF11899">
    <property type="entry name" value="DUF3419"/>
    <property type="match status" value="1"/>
</dbReference>
<dbReference type="Pfam" id="PF13649">
    <property type="entry name" value="Methyltransf_25"/>
    <property type="match status" value="1"/>
</dbReference>
<dbReference type="PANTHER" id="PTHR11228:SF7">
    <property type="entry name" value="PQQA PEPTIDE CYCLASE"/>
    <property type="match status" value="1"/>
</dbReference>
<dbReference type="InterPro" id="IPR029063">
    <property type="entry name" value="SAM-dependent_MTases_sf"/>
</dbReference>
<dbReference type="AlphaFoldDB" id="K2H353"/>
<dbReference type="InterPro" id="IPR050377">
    <property type="entry name" value="Radical_SAM_PqqE_MftC-like"/>
</dbReference>
<dbReference type="InterPro" id="IPR006638">
    <property type="entry name" value="Elp3/MiaA/NifB-like_rSAM"/>
</dbReference>
<evidence type="ECO:0000256" key="2">
    <source>
        <dbReference type="ARBA" id="ARBA00022723"/>
    </source>
</evidence>
<proteinExistence type="predicted"/>
<dbReference type="InterPro" id="IPR007197">
    <property type="entry name" value="rSAM"/>
</dbReference>
<dbReference type="CDD" id="cd01335">
    <property type="entry name" value="Radical_SAM"/>
    <property type="match status" value="1"/>
</dbReference>
<dbReference type="EMBL" id="AMFJ01000013">
    <property type="protein sequence ID" value="EKE30295.1"/>
    <property type="molecule type" value="Genomic_DNA"/>
</dbReference>
<dbReference type="GO" id="GO:0046872">
    <property type="term" value="F:metal ion binding"/>
    <property type="evidence" value="ECO:0007669"/>
    <property type="project" value="UniProtKB-KW"/>
</dbReference>
<dbReference type="InterPro" id="IPR013785">
    <property type="entry name" value="Aldolase_TIM"/>
</dbReference>
<accession>K2H353</accession>
<dbReference type="SUPFAM" id="SSF102114">
    <property type="entry name" value="Radical SAM enzymes"/>
    <property type="match status" value="1"/>
</dbReference>
<dbReference type="SUPFAM" id="SSF53335">
    <property type="entry name" value="S-adenosyl-L-methionine-dependent methyltransferases"/>
    <property type="match status" value="1"/>
</dbReference>
<dbReference type="Gene3D" id="3.40.50.150">
    <property type="entry name" value="Vaccinia Virus protein VP39"/>
    <property type="match status" value="1"/>
</dbReference>
<comment type="caution">
    <text evidence="6">The sequence shown here is derived from an EMBL/GenBank/DDBJ whole genome shotgun (WGS) entry which is preliminary data.</text>
</comment>
<feature type="domain" description="Radical SAM core" evidence="5">
    <location>
        <begin position="15"/>
        <end position="230"/>
    </location>
</feature>
<reference evidence="6" key="1">
    <citation type="journal article" date="2012" name="Science">
        <title>Fermentation, hydrogen, and sulfur metabolism in multiple uncultivated bacterial phyla.</title>
        <authorList>
            <person name="Wrighton K.C."/>
            <person name="Thomas B.C."/>
            <person name="Sharon I."/>
            <person name="Miller C.S."/>
            <person name="Castelle C.J."/>
            <person name="VerBerkmoes N.C."/>
            <person name="Wilkins M.J."/>
            <person name="Hettich R.L."/>
            <person name="Lipton M.S."/>
            <person name="Williams K.H."/>
            <person name="Long P.E."/>
            <person name="Banfield J.F."/>
        </authorList>
    </citation>
    <scope>NUCLEOTIDE SEQUENCE [LARGE SCALE GENOMIC DNA]</scope>
</reference>
<evidence type="ECO:0000313" key="6">
    <source>
        <dbReference type="EMBL" id="EKE30295.1"/>
    </source>
</evidence>
<evidence type="ECO:0000256" key="3">
    <source>
        <dbReference type="ARBA" id="ARBA00023004"/>
    </source>
</evidence>
<dbReference type="InterPro" id="IPR021829">
    <property type="entry name" value="DUF3419"/>
</dbReference>
<keyword evidence="1" id="KW-0949">S-adenosyl-L-methionine</keyword>
<keyword evidence="3" id="KW-0408">Iron</keyword>
<dbReference type="SFLD" id="SFLDG01067">
    <property type="entry name" value="SPASM/twitch_domain_containing"/>
    <property type="match status" value="1"/>
</dbReference>
<dbReference type="SFLD" id="SFLDG01386">
    <property type="entry name" value="main_SPASM_domain-containing"/>
    <property type="match status" value="1"/>
</dbReference>
<dbReference type="PROSITE" id="PS51918">
    <property type="entry name" value="RADICAL_SAM"/>
    <property type="match status" value="1"/>
</dbReference>
<gene>
    <name evidence="6" type="ORF">ACD_2C00013G0003</name>
</gene>
<dbReference type="GO" id="GO:0003824">
    <property type="term" value="F:catalytic activity"/>
    <property type="evidence" value="ECO:0007669"/>
    <property type="project" value="InterPro"/>
</dbReference>
<dbReference type="SMART" id="SM00729">
    <property type="entry name" value="Elp3"/>
    <property type="match status" value="1"/>
</dbReference>
<keyword evidence="4" id="KW-0411">Iron-sulfur</keyword>
<dbReference type="Pfam" id="PF04055">
    <property type="entry name" value="Radical_SAM"/>
    <property type="match status" value="1"/>
</dbReference>
<dbReference type="InterPro" id="IPR058240">
    <property type="entry name" value="rSAM_sf"/>
</dbReference>
<dbReference type="InterPro" id="IPR041698">
    <property type="entry name" value="Methyltransf_25"/>
</dbReference>
<sequence>MKTIEPYNFCLFKIPAEGGRLIWEITNACNYSCKYCIFSSGKTDTSKELTTWEIIKALDEIWEFGIRELKITGWEPFMRKDMCEILECAAKLGFRIDISTNASFLTAKHCETLKNPAIKYVHVSLDWSDRMMQELVRWKYSYDLTLRWISKLVDAGVYTRIWTVIHKWNQNHLKDMIEHVIGLWVQEIIFSIMESVGRMRWDDSSVTTRDAASLERELTLLKHKYRDSIKVNFAFTRKKEDKCGGETCPGGKKFLFLNHIWQLSPCTWISEYFSEYVSKDTLKTKSFMELSRSTEMMEYFALQEKLISKWMAGCPKSYLKEISAQKEFKKLFEWDFDANIRGGKRFSSYSQIYSFATENLSGYFSKFDFTKAKVLTITASWDHAINAIYLWASQVTCFDSNNLARLWSELKITAMKHLDYHGFLKFFMREGKNPLSFNIYCLFRSNLKNDTRNFFDRAYEYFNFEGRNMRESSLFNIRYDTIENKISYNPYLQNEEDYNLAKGRLQWAEIDYLDISIEKLCGSEGTLWDKKFDLIMLSNIADYSHKMYASTSYLKEFKDNLTDKLQDHLSPRGKLLIAYVYDSEKSEIRNLIDSEESRSLTFGGAWYSEIKFASAMWKDKLDLVAFQEKRISWSLIENSESYYEKASIYDRFSEAEDSLKKVLDFLKEATHDKVVLDVWCWTGKYLEQLAPDIRKGIWLDVSDKQIEIARNKCRQCENLEFIVSSAETIDLPDESVDVIYWTWCIWSIPEAPRRESIIKELKRVLKIWWKIYLIENNESWEFEEIRWKISNPEKPTLNLNMHIRKMWFRKHRKISTKFDFNDIDESKKVFRTIWWDEVASNIRSKEIQHEVIIFSSCATQQW</sequence>
<dbReference type="CDD" id="cd02440">
    <property type="entry name" value="AdoMet_MTases"/>
    <property type="match status" value="1"/>
</dbReference>
<dbReference type="GO" id="GO:0051536">
    <property type="term" value="F:iron-sulfur cluster binding"/>
    <property type="evidence" value="ECO:0007669"/>
    <property type="project" value="UniProtKB-KW"/>
</dbReference>
<keyword evidence="2" id="KW-0479">Metal-binding</keyword>
<evidence type="ECO:0000259" key="5">
    <source>
        <dbReference type="PROSITE" id="PS51918"/>
    </source>
</evidence>
<organism evidence="6">
    <name type="scientific">uncultured bacterium</name>
    <name type="common">gcode 4</name>
    <dbReference type="NCBI Taxonomy" id="1234023"/>
    <lineage>
        <taxon>Bacteria</taxon>
        <taxon>environmental samples</taxon>
    </lineage>
</organism>